<reference evidence="2 3" key="1">
    <citation type="journal article" date="2015" name="Genome Announc.">
        <title>Expanding the biotechnology potential of lactobacilli through comparative genomics of 213 strains and associated genera.</title>
        <authorList>
            <person name="Sun Z."/>
            <person name="Harris H.M."/>
            <person name="McCann A."/>
            <person name="Guo C."/>
            <person name="Argimon S."/>
            <person name="Zhang W."/>
            <person name="Yang X."/>
            <person name="Jeffery I.B."/>
            <person name="Cooney J.C."/>
            <person name="Kagawa T.F."/>
            <person name="Liu W."/>
            <person name="Song Y."/>
            <person name="Salvetti E."/>
            <person name="Wrobel A."/>
            <person name="Rasinkangas P."/>
            <person name="Parkhill J."/>
            <person name="Rea M.C."/>
            <person name="O'Sullivan O."/>
            <person name="Ritari J."/>
            <person name="Douillard F.P."/>
            <person name="Paul Ross R."/>
            <person name="Yang R."/>
            <person name="Briner A.E."/>
            <person name="Felis G.E."/>
            <person name="de Vos W.M."/>
            <person name="Barrangou R."/>
            <person name="Klaenhammer T.R."/>
            <person name="Caufield P.W."/>
            <person name="Cui Y."/>
            <person name="Zhang H."/>
            <person name="O'Toole P.W."/>
        </authorList>
    </citation>
    <scope>NUCLEOTIDE SEQUENCE [LARGE SCALE GENOMIC DNA]</scope>
    <source>
        <strain evidence="2 3">DSM 8475</strain>
    </source>
</reference>
<accession>A0A922THU9</accession>
<dbReference type="EMBL" id="AZGO01000060">
    <property type="protein sequence ID" value="KRM35704.1"/>
    <property type="molecule type" value="Genomic_DNA"/>
</dbReference>
<dbReference type="Proteomes" id="UP000051085">
    <property type="component" value="Unassembled WGS sequence"/>
</dbReference>
<dbReference type="RefSeq" id="WP_057807835.1">
    <property type="nucleotide sequence ID" value="NZ_AZGO01000060.1"/>
</dbReference>
<sequence>MDTDSLKRLLLFCLVVAGLLICAYRAQAAEHELAMPDSLVITAFEATQPTEKRPESRQRKPQFRARLLRHWWQPRIMAATPSRRPTITRII</sequence>
<name>A0A922THU9_9LACO</name>
<feature type="signal peptide" evidence="1">
    <location>
        <begin position="1"/>
        <end position="28"/>
    </location>
</feature>
<evidence type="ECO:0000313" key="2">
    <source>
        <dbReference type="EMBL" id="KRM35704.1"/>
    </source>
</evidence>
<proteinExistence type="predicted"/>
<evidence type="ECO:0000313" key="3">
    <source>
        <dbReference type="Proteomes" id="UP000051085"/>
    </source>
</evidence>
<feature type="chain" id="PRO_5037356180" evidence="1">
    <location>
        <begin position="29"/>
        <end position="91"/>
    </location>
</feature>
<evidence type="ECO:0000256" key="1">
    <source>
        <dbReference type="SAM" id="SignalP"/>
    </source>
</evidence>
<organism evidence="2 3">
    <name type="scientific">Limosilactobacillus pontis DSM 8475</name>
    <dbReference type="NCBI Taxonomy" id="1423794"/>
    <lineage>
        <taxon>Bacteria</taxon>
        <taxon>Bacillati</taxon>
        <taxon>Bacillota</taxon>
        <taxon>Bacilli</taxon>
        <taxon>Lactobacillales</taxon>
        <taxon>Lactobacillaceae</taxon>
        <taxon>Limosilactobacillus</taxon>
    </lineage>
</organism>
<gene>
    <name evidence="2" type="ORF">FD34_GL000591</name>
</gene>
<protein>
    <submittedName>
        <fullName evidence="2">Uncharacterized protein</fullName>
    </submittedName>
</protein>
<comment type="caution">
    <text evidence="2">The sequence shown here is derived from an EMBL/GenBank/DDBJ whole genome shotgun (WGS) entry which is preliminary data.</text>
</comment>
<dbReference type="AlphaFoldDB" id="A0A922THU9"/>
<keyword evidence="1" id="KW-0732">Signal</keyword>